<proteinExistence type="predicted"/>
<comment type="caution">
    <text evidence="2">The sequence shown here is derived from an EMBL/GenBank/DDBJ whole genome shotgun (WGS) entry which is preliminary data.</text>
</comment>
<sequence length="302" mass="33308">MTGSANSDQPLRLLHTLLLATDSKSSVLANISGGRINRMAYSAFGFQSAEQEEVPRLGFNGQFREALNWYFLGNGYRVYNSRLMRFHSPDSWSPFGEGGLNAYMYCAGDPVNFSDPTGHMGLRNFWGLQRGIARTSSASSLRPLVPTAAAAPTNPTASRAGMTNPAFDNTENQPTYKTLPALTRTTNTVVTTDTVDIGHANRMPPPIPPKKQTPRFNDTGGQVGILSPNQRPGQPARYRKIWESEAFRFPQAPAPEPRKLQNGATRYYSVSYDLNGNPTQSSVEKISMSELAERTRRKGSQR</sequence>
<dbReference type="InterPro" id="IPR022385">
    <property type="entry name" value="Rhs_assc_core"/>
</dbReference>
<feature type="compositionally biased region" description="Polar residues" evidence="1">
    <location>
        <begin position="273"/>
        <end position="284"/>
    </location>
</feature>
<protein>
    <submittedName>
        <fullName evidence="2">RHS repeat-associated core domain-containing protein</fullName>
    </submittedName>
</protein>
<feature type="region of interest" description="Disordered" evidence="1">
    <location>
        <begin position="273"/>
        <end position="302"/>
    </location>
</feature>
<evidence type="ECO:0000313" key="2">
    <source>
        <dbReference type="EMBL" id="SEC51469.1"/>
    </source>
</evidence>
<gene>
    <name evidence="2" type="ORF">SAMN05216205_2525</name>
</gene>
<accession>A0ABY0XY36</accession>
<dbReference type="Proteomes" id="UP000199665">
    <property type="component" value="Unassembled WGS sequence"/>
</dbReference>
<dbReference type="RefSeq" id="WP_090465372.1">
    <property type="nucleotide sequence ID" value="NZ_FNRV01000001.1"/>
</dbReference>
<dbReference type="EMBL" id="FNRV01000001">
    <property type="protein sequence ID" value="SEC51469.1"/>
    <property type="molecule type" value="Genomic_DNA"/>
</dbReference>
<name>A0ABY0XY36_9PSED</name>
<feature type="region of interest" description="Disordered" evidence="1">
    <location>
        <begin position="149"/>
        <end position="174"/>
    </location>
</feature>
<evidence type="ECO:0000313" key="3">
    <source>
        <dbReference type="Proteomes" id="UP000199665"/>
    </source>
</evidence>
<organism evidence="2 3">
    <name type="scientific">Pseudomonas mohnii</name>
    <dbReference type="NCBI Taxonomy" id="395600"/>
    <lineage>
        <taxon>Bacteria</taxon>
        <taxon>Pseudomonadati</taxon>
        <taxon>Pseudomonadota</taxon>
        <taxon>Gammaproteobacteria</taxon>
        <taxon>Pseudomonadales</taxon>
        <taxon>Pseudomonadaceae</taxon>
        <taxon>Pseudomonas</taxon>
    </lineage>
</organism>
<dbReference type="NCBIfam" id="TIGR03696">
    <property type="entry name" value="Rhs_assc_core"/>
    <property type="match status" value="1"/>
</dbReference>
<dbReference type="Gene3D" id="2.180.10.10">
    <property type="entry name" value="RHS repeat-associated core"/>
    <property type="match status" value="1"/>
</dbReference>
<dbReference type="SUPFAM" id="SSF56399">
    <property type="entry name" value="ADP-ribosylation"/>
    <property type="match status" value="1"/>
</dbReference>
<reference evidence="2 3" key="1">
    <citation type="submission" date="2016-10" db="EMBL/GenBank/DDBJ databases">
        <authorList>
            <person name="Varghese N."/>
            <person name="Submissions S."/>
        </authorList>
    </citation>
    <scope>NUCLEOTIDE SEQUENCE [LARGE SCALE GENOMIC DNA]</scope>
    <source>
        <strain evidence="2 3">DSM 18327</strain>
    </source>
</reference>
<keyword evidence="3" id="KW-1185">Reference proteome</keyword>
<evidence type="ECO:0000256" key="1">
    <source>
        <dbReference type="SAM" id="MobiDB-lite"/>
    </source>
</evidence>